<feature type="repeat" description="ANK" evidence="3">
    <location>
        <begin position="2019"/>
        <end position="2051"/>
    </location>
</feature>
<feature type="chain" id="PRO_5041655946" evidence="4">
    <location>
        <begin position="26"/>
        <end position="2578"/>
    </location>
</feature>
<dbReference type="Pfam" id="PF00023">
    <property type="entry name" value="Ank"/>
    <property type="match status" value="2"/>
</dbReference>
<dbReference type="PROSITE" id="PS50297">
    <property type="entry name" value="ANK_REP_REGION"/>
    <property type="match status" value="14"/>
</dbReference>
<dbReference type="PROSITE" id="PS50088">
    <property type="entry name" value="ANK_REPEAT"/>
    <property type="match status" value="19"/>
</dbReference>
<accession>A0AA95KG84</accession>
<dbReference type="PANTHER" id="PTHR24198:SF165">
    <property type="entry name" value="ANKYRIN REPEAT-CONTAINING PROTEIN-RELATED"/>
    <property type="match status" value="1"/>
</dbReference>
<feature type="repeat" description="ANK" evidence="3">
    <location>
        <begin position="1688"/>
        <end position="1726"/>
    </location>
</feature>
<sequence length="2578" mass="285836">MRRFRFSVFVITAYFILSSLTISHANPTHNAMPPLAIGLAQIELPKTPITQAFLTSQLQEAVKTENDTWARQLLSQGADPGVPGKWDAHSALSLALAMQQMALARDMLPYLRKASFAGAQRCLFYAARQGDLTIVNALLSFTDAEQTPLEPYSQGTACEIVQAVEYGHQAIVQRLYALRPNCQTAALLSSLSSGQPEIFNWLYSRADAETKNKLSSQEAMQAAVKGGKSTLVQQLIKSGNKNTNNIAGFAIQYHQMPILKHYLDSLTQTQLKEQMLYLVNTAAEYNQVDILDYLNSLHIAIKTDAEQCQLATHIAAEKGAIEALQWLIQHKAPIDDVCTGNTLLHKASYQDDSRTLNWLLSNKNAPKIAIDAQNHEGKTALHIASDFMNVNSVNLLLTYNASRSVQDQEGNTALHLVTHSYLDNKNRALIYTLLDNPIQESGINIQNKAGYTPLSLSLTTPDENTIRTLLTAGTKAQLTNNEGLSPLHQLAKANIVIHDSIDLLLANGATINQQDYQGKTALHYAIQNAPHPVSEQNNDELEADDPESVKPSFLAQLMPYQPDINIADKQGITPLMLAIKNHALDTALTLIQQGANIKAVDQKGNSALHYAAAVTDSQALIKALVAKGAKVNLLNKQGDSAVFQAASPQNLELLKSLGADLNIINNNKESIISVFSAKQDKKTGLALVMSALSLGINANQLDNYQQNALHRSIRFNAPDLSLALVKANINLNQMDQDGNTPLMLAVRSRSLYHVDLLIKHHANVNLANRFGKTPLQQSIELGEPELFNLLLTAKADINTKDSDQRSPLLTAISNGQTDIAAKLIALGADVNIRSKGEWTALHYAAQLGNVDLVKSLLAAGAVNGIKTWGNQTALDLAANTPALADLLKTQGDTGYFQKTDALGNTALHWAVRIQDMPQITKLLQQGADVNAVNHYTETPLVLALKGMTHNPEAATQITKMLINAQADTQSVDQYGNAAFYYALQNTAPLEIIDLLLAKQANLNAVNRYNETLIKWLPRQSFAVLKRLYTLQPQWLNTTYHSEFLWSWVVQHPERLALTEWLLQQNVNPNVAGTNEPIAMVLALNAQADELLEPLRRAGGKLQLNAQDNSALDWLLANNNWDASLILLNQADFKVDLTVNPKITMTRFKTITQQAANTGAGLVKRLFELGVTLDNQNNELMQAAVQADADLLVRLYQQAGLTTHDLMHTAASHSALRCLDYLKTQGISVNELNSYQSPPLFTAISNRQLAAVEWLVANGADTHLKNEQNETAIEQLSAYESSFLLGNESQQAYVKALKRLLPDAHISYKLMYELMVRRLLDPTTLTVLEEWPDALTAVEQERLMQIERHEYPSDSLIETLLVEYKPDKHDYALTLLKRLYSSANDWQFIHENPSRIDGNVAYPELLKTLYTLGHHYTDKNEVNTLIEAIFKSDQPSSLESFTWLLAQPDTYIETDILNLLIKPNDFDKNSVLAKNTSYLYESLIKRLYSNQLAKKLNANYVYSMLEQANFTHDHLGIVLQQLSISDIPVDFFKKQDNGTYANLPGLAEAELRQALLNYPPLTKQLQQDGVFILGSQYKDLSSLKANIAYLKTLNADINQQSTIQGSIASLWLDNTLPQLANELDPLSLNTIFEGLDYLATQGYTWQTSNNLLNHVLTDQLNSLKPAELLPLINKLLALNPVWSTQANKDDQQALHLIAKSTNINLDWQRRLMQRLLRANANLNAQDNQQNTPLLTALKTGNLGIADWLVEQGADINLKNKAGETALSISLAQLTQFDDETHKNSEIENNDQRILMSLNAGIPINKQAYLKTYLPVLVERLLKQGADIHNTDTQGNTPLHNVALQPCAIDTPDLCQMQVRFAQALLKAKADINKQNLDGDTPLALSAYGGNTELAELLVNANASFDTVNQLDNSPTLTALLTQHAAIADLLIHAGADVYKANSWHINVLQYVQQQQAAGVAAVIKQKQTNLVWDETLNNIQQTPTYIYDLLANHRLIALQASPIWQSDDNNTVDIYHDAKTGNSLLHLAAQANANSYIQYLLSANHPIDILNQNCETPLHFAIKANAQAAITLLMAQGANPNLQNLQQQDALMLAVKTNNSLTVDTLLQAASKAHLPLSINQQDKTGKSLLHYALEQHNNNLVKLLLDKGINTELVDQYQHTPLLYAVQQAYLPTIKLLVEHKASLKAQDKRGRTPLLYTTWFYVHKSDDPFKQQLNERLAVIDYLIAQGADINAVDKSGNTLLHLGIPIYEMGQHVISKGVDIRKTNKEGETALFQVVRADYPERNVTEYLQTFLDKGLDINARNNYGETILNTSVRHNKFKVLLYLLEKGAEPNVLKTSGTNQAGFSLPMYIVDNQAIAYSDKIKILTALKNKGADLNALNDNGENVLFLAVRKIQDNYDLIDWLLAQGVQANILNKKQQSLIHLLVEGNATVVTDQANLQTTRQTLIEKLQQHQVAINARDMNGRTPLHYSLYQNNTNLDWVLPLLKSGINPNTQDNIDTNALAIVINKTDYDLADLEVVKTLLAYNANPNLRDSLGETVLFNAYRKHDQTLVDLLIAKGANPNIKNYYGKLASSNE</sequence>
<feature type="repeat" description="ANK" evidence="3">
    <location>
        <begin position="902"/>
        <end position="934"/>
    </location>
</feature>
<dbReference type="Gene3D" id="1.25.40.20">
    <property type="entry name" value="Ankyrin repeat-containing domain"/>
    <property type="match status" value="13"/>
</dbReference>
<feature type="repeat" description="ANK" evidence="3">
    <location>
        <begin position="836"/>
        <end position="861"/>
    </location>
</feature>
<organism evidence="5">
    <name type="scientific">Candidatus Thiocaldithrix dubininis</name>
    <dbReference type="NCBI Taxonomy" id="3080823"/>
    <lineage>
        <taxon>Bacteria</taxon>
        <taxon>Pseudomonadati</taxon>
        <taxon>Pseudomonadota</taxon>
        <taxon>Gammaproteobacteria</taxon>
        <taxon>Thiotrichales</taxon>
        <taxon>Thiotrichaceae</taxon>
        <taxon>Candidatus Thiocaldithrix</taxon>
    </lineage>
</organism>
<evidence type="ECO:0000256" key="3">
    <source>
        <dbReference type="PROSITE-ProRule" id="PRU00023"/>
    </source>
</evidence>
<feature type="repeat" description="ANK" evidence="3">
    <location>
        <begin position="2052"/>
        <end position="2084"/>
    </location>
</feature>
<keyword evidence="4" id="KW-0732">Signal</keyword>
<feature type="repeat" description="ANK" evidence="3">
    <location>
        <begin position="1876"/>
        <end position="1908"/>
    </location>
</feature>
<keyword evidence="1" id="KW-0677">Repeat</keyword>
<feature type="repeat" description="ANK" evidence="3">
    <location>
        <begin position="803"/>
        <end position="835"/>
    </location>
</feature>
<gene>
    <name evidence="5" type="ORF">QJT80_07510</name>
</gene>
<dbReference type="InterPro" id="IPR002110">
    <property type="entry name" value="Ankyrin_rpt"/>
</dbReference>
<dbReference type="PANTHER" id="PTHR24198">
    <property type="entry name" value="ANKYRIN REPEAT AND PROTEIN KINASE DOMAIN-CONTAINING PROTEIN"/>
    <property type="match status" value="1"/>
</dbReference>
<feature type="repeat" description="ANK" evidence="3">
    <location>
        <begin position="2464"/>
        <end position="2498"/>
    </location>
</feature>
<feature type="repeat" description="ANK" evidence="3">
    <location>
        <begin position="2306"/>
        <end position="2338"/>
    </location>
</feature>
<dbReference type="EMBL" id="CP124755">
    <property type="protein sequence ID" value="WGZ92324.1"/>
    <property type="molecule type" value="Genomic_DNA"/>
</dbReference>
<feature type="repeat" description="ANK" evidence="3">
    <location>
        <begin position="1727"/>
        <end position="1759"/>
    </location>
</feature>
<feature type="signal peptide" evidence="4">
    <location>
        <begin position="1"/>
        <end position="25"/>
    </location>
</feature>
<dbReference type="InterPro" id="IPR036770">
    <property type="entry name" value="Ankyrin_rpt-contain_sf"/>
</dbReference>
<reference evidence="5" key="1">
    <citation type="journal article" date="2023" name="Int. J. Mol. Sci.">
        <title>Metagenomics Revealed a New Genus 'Candidatus Thiocaldithrix dubininis' gen. nov., sp. nov. and a New Species 'Candidatus Thiothrix putei' sp. nov. in the Family Thiotrichaceae, Some Members of Which Have Traits of Both Na+- and H+-Motive Energetics.</title>
        <authorList>
            <person name="Ravin N.V."/>
            <person name="Muntyan M.S."/>
            <person name="Smolyakov D.D."/>
            <person name="Rudenko T.S."/>
            <person name="Beletsky A.V."/>
            <person name="Mardanov A.V."/>
            <person name="Grabovich M.Y."/>
        </authorList>
    </citation>
    <scope>NUCLEOTIDE SEQUENCE</scope>
    <source>
        <strain evidence="5">GKL-01</strain>
    </source>
</reference>
<feature type="repeat" description="ANK" evidence="3">
    <location>
        <begin position="482"/>
        <end position="516"/>
    </location>
</feature>
<evidence type="ECO:0000256" key="4">
    <source>
        <dbReference type="SAM" id="SignalP"/>
    </source>
</evidence>
<evidence type="ECO:0000313" key="5">
    <source>
        <dbReference type="EMBL" id="WGZ92324.1"/>
    </source>
</evidence>
<dbReference type="SMART" id="SM00248">
    <property type="entry name" value="ANK"/>
    <property type="match status" value="39"/>
</dbReference>
<dbReference type="SUPFAM" id="SSF48403">
    <property type="entry name" value="Ankyrin repeat"/>
    <property type="match status" value="7"/>
</dbReference>
<feature type="repeat" description="ANK" evidence="3">
    <location>
        <begin position="770"/>
        <end position="802"/>
    </location>
</feature>
<dbReference type="Proteomes" id="UP001300672">
    <property type="component" value="Chromosome"/>
</dbReference>
<feature type="repeat" description="ANK" evidence="3">
    <location>
        <begin position="737"/>
        <end position="769"/>
    </location>
</feature>
<keyword evidence="2 3" id="KW-0040">ANK repeat</keyword>
<dbReference type="KEGG" id="tdu:QJT80_07510"/>
<feature type="repeat" description="ANK" evidence="3">
    <location>
        <begin position="2157"/>
        <end position="2189"/>
    </location>
</feature>
<reference evidence="5" key="2">
    <citation type="submission" date="2023-04" db="EMBL/GenBank/DDBJ databases">
        <authorList>
            <person name="Beletskiy A.V."/>
            <person name="Mardanov A.V."/>
            <person name="Ravin N.V."/>
        </authorList>
    </citation>
    <scope>NUCLEOTIDE SEQUENCE</scope>
    <source>
        <strain evidence="5">GKL-01</strain>
    </source>
</reference>
<feature type="repeat" description="ANK" evidence="3">
    <location>
        <begin position="376"/>
        <end position="408"/>
    </location>
</feature>
<feature type="repeat" description="ANK" evidence="3">
    <location>
        <begin position="2124"/>
        <end position="2156"/>
    </location>
</feature>
<feature type="repeat" description="ANK" evidence="3">
    <location>
        <begin position="603"/>
        <end position="636"/>
    </location>
</feature>
<dbReference type="Pfam" id="PF13637">
    <property type="entry name" value="Ank_4"/>
    <property type="match status" value="1"/>
</dbReference>
<dbReference type="Pfam" id="PF12796">
    <property type="entry name" value="Ank_2"/>
    <property type="match status" value="10"/>
</dbReference>
<feature type="repeat" description="ANK" evidence="3">
    <location>
        <begin position="2537"/>
        <end position="2569"/>
    </location>
</feature>
<proteinExistence type="predicted"/>
<name>A0AA95KG84_9GAMM</name>
<evidence type="ECO:0000256" key="1">
    <source>
        <dbReference type="ARBA" id="ARBA00022737"/>
    </source>
</evidence>
<evidence type="ECO:0000256" key="2">
    <source>
        <dbReference type="ARBA" id="ARBA00023043"/>
    </source>
</evidence>
<feature type="repeat" description="ANK" evidence="3">
    <location>
        <begin position="570"/>
        <end position="602"/>
    </location>
</feature>
<protein>
    <submittedName>
        <fullName evidence="5">Ankyrin repeat domain-containing protein</fullName>
    </submittedName>
</protein>